<dbReference type="RefSeq" id="WP_345348096.1">
    <property type="nucleotide sequence ID" value="NZ_BAABFB010000059.1"/>
</dbReference>
<organism evidence="3 4">
    <name type="scientific">Rhodococcus olei</name>
    <dbReference type="NCBI Taxonomy" id="2161675"/>
    <lineage>
        <taxon>Bacteria</taxon>
        <taxon>Bacillati</taxon>
        <taxon>Actinomycetota</taxon>
        <taxon>Actinomycetes</taxon>
        <taxon>Mycobacteriales</taxon>
        <taxon>Nocardiaceae</taxon>
        <taxon>Rhodococcus</taxon>
    </lineage>
</organism>
<proteinExistence type="predicted"/>
<dbReference type="InterPro" id="IPR036291">
    <property type="entry name" value="NAD(P)-bd_dom_sf"/>
</dbReference>
<protein>
    <submittedName>
        <fullName evidence="3">Saccharopine dehydrogenase family protein</fullName>
    </submittedName>
</protein>
<dbReference type="Gene3D" id="3.40.50.720">
    <property type="entry name" value="NAD(P)-binding Rossmann-like Domain"/>
    <property type="match status" value="1"/>
</dbReference>
<evidence type="ECO:0000313" key="4">
    <source>
        <dbReference type="Proteomes" id="UP001501183"/>
    </source>
</evidence>
<dbReference type="InterPro" id="IPR005097">
    <property type="entry name" value="Sacchrp_dh_NADP-bd"/>
</dbReference>
<dbReference type="PANTHER" id="PTHR43796">
    <property type="entry name" value="CARBOXYNORSPERMIDINE SYNTHASE"/>
    <property type="match status" value="1"/>
</dbReference>
<accession>A0ABP8P9B6</accession>
<dbReference type="PANTHER" id="PTHR43796:SF2">
    <property type="entry name" value="CARBOXYNORSPERMIDINE SYNTHASE"/>
    <property type="match status" value="1"/>
</dbReference>
<reference evidence="4" key="1">
    <citation type="journal article" date="2019" name="Int. J. Syst. Evol. Microbiol.">
        <title>The Global Catalogue of Microorganisms (GCM) 10K type strain sequencing project: providing services to taxonomists for standard genome sequencing and annotation.</title>
        <authorList>
            <consortium name="The Broad Institute Genomics Platform"/>
            <consortium name="The Broad Institute Genome Sequencing Center for Infectious Disease"/>
            <person name="Wu L."/>
            <person name="Ma J."/>
        </authorList>
    </citation>
    <scope>NUCLEOTIDE SEQUENCE [LARGE SCALE GENOMIC DNA]</scope>
    <source>
        <strain evidence="4">JCM 32206</strain>
    </source>
</reference>
<dbReference type="InterPro" id="IPR032095">
    <property type="entry name" value="Sacchrp_dh-like_C"/>
</dbReference>
<dbReference type="EMBL" id="BAABFB010000059">
    <property type="protein sequence ID" value="GAA4483969.1"/>
    <property type="molecule type" value="Genomic_DNA"/>
</dbReference>
<name>A0ABP8P9B6_9NOCA</name>
<gene>
    <name evidence="3" type="ORF">GCM10023094_36300</name>
</gene>
<dbReference type="Pfam" id="PF03435">
    <property type="entry name" value="Sacchrp_dh_NADP"/>
    <property type="match status" value="1"/>
</dbReference>
<dbReference type="Proteomes" id="UP001501183">
    <property type="component" value="Unassembled WGS sequence"/>
</dbReference>
<dbReference type="Gene3D" id="3.30.360.10">
    <property type="entry name" value="Dihydrodipicolinate Reductase, domain 2"/>
    <property type="match status" value="1"/>
</dbReference>
<evidence type="ECO:0000259" key="2">
    <source>
        <dbReference type="Pfam" id="PF16653"/>
    </source>
</evidence>
<feature type="domain" description="Saccharopine dehydrogenase NADP binding" evidence="1">
    <location>
        <begin position="4"/>
        <end position="125"/>
    </location>
</feature>
<comment type="caution">
    <text evidence="3">The sequence shown here is derived from an EMBL/GenBank/DDBJ whole genome shotgun (WGS) entry which is preliminary data.</text>
</comment>
<sequence length="387" mass="41292">MKLVILSAGSIASGVARILAPTGCYDELVIADIDIDKASAVAEELGGKAQRFDASDPASIKAVITGADVVFNAVGPFFKFGMPIIRAAIECGVNYVDVCDEFDVAEQIVREAGLDEAAKAAGVAVVFGMGFAPGVTSLLGRWAADQLDTARSIDVMMAIPYMVNMGATINEHMLHSMSGNVRQFLDGEVRSVPAWADPKPFTLQEPFGVRHAGYMGHPEGITLGRYVPGLRNATVRFTWFEEAGNDLWKSFETLGLTNPEKLDGLPMSPREFLARYMATEAGERALAVNPEALPGTAMQIVAEGELDGEPTQVIFEAHVIYSEDGNGEDPTPRAAAAAVREMLQGRITARGVFSPEACIDPEPFVLGVLESAGVTLTKRVVTLTDVL</sequence>
<evidence type="ECO:0000259" key="1">
    <source>
        <dbReference type="Pfam" id="PF03435"/>
    </source>
</evidence>
<keyword evidence="4" id="KW-1185">Reference proteome</keyword>
<feature type="domain" description="Saccharopine dehydrogenase-like C-terminal" evidence="2">
    <location>
        <begin position="173"/>
        <end position="365"/>
    </location>
</feature>
<dbReference type="Pfam" id="PF16653">
    <property type="entry name" value="Sacchrp_dh_C"/>
    <property type="match status" value="1"/>
</dbReference>
<dbReference type="SUPFAM" id="SSF51735">
    <property type="entry name" value="NAD(P)-binding Rossmann-fold domains"/>
    <property type="match status" value="1"/>
</dbReference>
<evidence type="ECO:0000313" key="3">
    <source>
        <dbReference type="EMBL" id="GAA4483969.1"/>
    </source>
</evidence>